<dbReference type="Pfam" id="PF13419">
    <property type="entry name" value="HAD_2"/>
    <property type="match status" value="1"/>
</dbReference>
<dbReference type="AlphaFoldDB" id="A0A100YWY6"/>
<dbReference type="InterPro" id="IPR023214">
    <property type="entry name" value="HAD_sf"/>
</dbReference>
<comment type="caution">
    <text evidence="1">The sequence shown here is derived from an EMBL/GenBank/DDBJ whole genome shotgun (WGS) entry which is preliminary data.</text>
</comment>
<evidence type="ECO:0008006" key="3">
    <source>
        <dbReference type="Google" id="ProtNLM"/>
    </source>
</evidence>
<dbReference type="RefSeq" id="WP_059053285.1">
    <property type="nucleotide sequence ID" value="NZ_LOJF01000001.1"/>
</dbReference>
<dbReference type="SUPFAM" id="SSF56784">
    <property type="entry name" value="HAD-like"/>
    <property type="match status" value="1"/>
</dbReference>
<dbReference type="Proteomes" id="UP000054078">
    <property type="component" value="Unassembled WGS sequence"/>
</dbReference>
<organism evidence="1 2">
    <name type="scientific">Tractidigestivibacter scatoligenes</name>
    <name type="common">Olsenella scatoligenes</name>
    <dbReference type="NCBI Taxonomy" id="1299998"/>
    <lineage>
        <taxon>Bacteria</taxon>
        <taxon>Bacillati</taxon>
        <taxon>Actinomycetota</taxon>
        <taxon>Coriobacteriia</taxon>
        <taxon>Coriobacteriales</taxon>
        <taxon>Atopobiaceae</taxon>
        <taxon>Tractidigestivibacter</taxon>
    </lineage>
</organism>
<dbReference type="SFLD" id="SFLDG01129">
    <property type="entry name" value="C1.5:_HAD__Beta-PGM__Phosphata"/>
    <property type="match status" value="1"/>
</dbReference>
<evidence type="ECO:0000313" key="2">
    <source>
        <dbReference type="Proteomes" id="UP000054078"/>
    </source>
</evidence>
<evidence type="ECO:0000313" key="1">
    <source>
        <dbReference type="EMBL" id="KUH59225.1"/>
    </source>
</evidence>
<name>A0A100YWY6_TRASO</name>
<dbReference type="EMBL" id="LOJF01000001">
    <property type="protein sequence ID" value="KUH59225.1"/>
    <property type="molecule type" value="Genomic_DNA"/>
</dbReference>
<dbReference type="NCBIfam" id="TIGR01509">
    <property type="entry name" value="HAD-SF-IA-v3"/>
    <property type="match status" value="1"/>
</dbReference>
<gene>
    <name evidence="1" type="ORF">AUL39_02525</name>
</gene>
<dbReference type="InterPro" id="IPR041492">
    <property type="entry name" value="HAD_2"/>
</dbReference>
<dbReference type="Gene3D" id="3.40.50.1000">
    <property type="entry name" value="HAD superfamily/HAD-like"/>
    <property type="match status" value="1"/>
</dbReference>
<dbReference type="PANTHER" id="PTHR18901:SF38">
    <property type="entry name" value="PSEUDOURIDINE-5'-PHOSPHATASE"/>
    <property type="match status" value="1"/>
</dbReference>
<dbReference type="PANTHER" id="PTHR18901">
    <property type="entry name" value="2-DEOXYGLUCOSE-6-PHOSPHATE PHOSPHATASE 2"/>
    <property type="match status" value="1"/>
</dbReference>
<proteinExistence type="predicted"/>
<dbReference type="InterPro" id="IPR036412">
    <property type="entry name" value="HAD-like_sf"/>
</dbReference>
<reference evidence="1 2" key="1">
    <citation type="submission" date="2015-12" db="EMBL/GenBank/DDBJ databases">
        <title>Draft Genome Sequence of Olsenella scatoligenes SK9K4T; a Producer of 3-Methylindole- (skatole) and 4-Methylphenol- (p-cresol) Isolated from Pig Feces.</title>
        <authorList>
            <person name="Li X."/>
            <person name="Borg B."/>
            <person name="Canibe N."/>
        </authorList>
    </citation>
    <scope>NUCLEOTIDE SEQUENCE [LARGE SCALE GENOMIC DNA]</scope>
    <source>
        <strain evidence="1 2">SK9K4</strain>
    </source>
</reference>
<keyword evidence="2" id="KW-1185">Reference proteome</keyword>
<dbReference type="InterPro" id="IPR023198">
    <property type="entry name" value="PGP-like_dom2"/>
</dbReference>
<protein>
    <recommendedName>
        <fullName evidence="3">HAD family phosphatase</fullName>
    </recommendedName>
</protein>
<accession>A0A100YWY6</accession>
<dbReference type="OrthoDB" id="9797743at2"/>
<dbReference type="CDD" id="cd07505">
    <property type="entry name" value="HAD_BPGM-like"/>
    <property type="match status" value="1"/>
</dbReference>
<dbReference type="InterPro" id="IPR006439">
    <property type="entry name" value="HAD-SF_hydro_IA"/>
</dbReference>
<dbReference type="SFLD" id="SFLDS00003">
    <property type="entry name" value="Haloacid_Dehalogenase"/>
    <property type="match status" value="1"/>
</dbReference>
<sequence length="218" mass="23600">MFDGVIFDMDGLMVDTEPVWMECWEPALAHFGYAVPPGLADAVRGSAGDTASRILHEMVSPQLDTRAFWDYFSSLAEKIFSQGVDKKPGLDELLAYLGERGVPCAVASSSSKKGIERNLRFIGDLDCFQAIVPSSEVAHAKPAPDIFLEAARRLGTKPPRTMVLEDSFNGVRAGATGGFFTVMVPDLAQPNDEIRSVASRVCSSLLEVRDLLAQGEMG</sequence>
<dbReference type="PRINTS" id="PR00413">
    <property type="entry name" value="HADHALOGNASE"/>
</dbReference>
<dbReference type="Gene3D" id="1.10.150.240">
    <property type="entry name" value="Putative phosphatase, domain 2"/>
    <property type="match status" value="1"/>
</dbReference>
<dbReference type="STRING" id="1299998.AUL39_02525"/>